<dbReference type="EMBL" id="GBXM01006888">
    <property type="protein sequence ID" value="JAI01690.1"/>
    <property type="molecule type" value="Transcribed_RNA"/>
</dbReference>
<dbReference type="AlphaFoldDB" id="A0A0E9XG89"/>
<reference evidence="2" key="2">
    <citation type="journal article" date="2015" name="Fish Shellfish Immunol.">
        <title>Early steps in the European eel (Anguilla anguilla)-Vibrio vulnificus interaction in the gills: Role of the RtxA13 toxin.</title>
        <authorList>
            <person name="Callol A."/>
            <person name="Pajuelo D."/>
            <person name="Ebbesson L."/>
            <person name="Teles M."/>
            <person name="MacKenzie S."/>
            <person name="Amaro C."/>
        </authorList>
    </citation>
    <scope>NUCLEOTIDE SEQUENCE</scope>
</reference>
<sequence length="23" mass="2611">MSVSHPDSQPPKLKCQNKNLQCK</sequence>
<evidence type="ECO:0000256" key="1">
    <source>
        <dbReference type="SAM" id="MobiDB-lite"/>
    </source>
</evidence>
<accession>A0A0E9XG89</accession>
<protein>
    <submittedName>
        <fullName evidence="2">Uncharacterized protein</fullName>
    </submittedName>
</protein>
<organism evidence="2">
    <name type="scientific">Anguilla anguilla</name>
    <name type="common">European freshwater eel</name>
    <name type="synonym">Muraena anguilla</name>
    <dbReference type="NCBI Taxonomy" id="7936"/>
    <lineage>
        <taxon>Eukaryota</taxon>
        <taxon>Metazoa</taxon>
        <taxon>Chordata</taxon>
        <taxon>Craniata</taxon>
        <taxon>Vertebrata</taxon>
        <taxon>Euteleostomi</taxon>
        <taxon>Actinopterygii</taxon>
        <taxon>Neopterygii</taxon>
        <taxon>Teleostei</taxon>
        <taxon>Anguilliformes</taxon>
        <taxon>Anguillidae</taxon>
        <taxon>Anguilla</taxon>
    </lineage>
</organism>
<feature type="region of interest" description="Disordered" evidence="1">
    <location>
        <begin position="1"/>
        <end position="23"/>
    </location>
</feature>
<evidence type="ECO:0000313" key="2">
    <source>
        <dbReference type="EMBL" id="JAI01690.1"/>
    </source>
</evidence>
<proteinExistence type="predicted"/>
<reference evidence="2" key="1">
    <citation type="submission" date="2014-11" db="EMBL/GenBank/DDBJ databases">
        <authorList>
            <person name="Amaro Gonzalez C."/>
        </authorList>
    </citation>
    <scope>NUCLEOTIDE SEQUENCE</scope>
</reference>
<name>A0A0E9XG89_ANGAN</name>